<reference evidence="1 2" key="1">
    <citation type="submission" date="2024-08" db="EMBL/GenBank/DDBJ databases">
        <title>Clostridium lapicellarii sp. nov., and Clostridium renhuaiense sp. nov., two species isolated from the mud in a fermentation cellar used for producing sauce-flavour Chinese liquors.</title>
        <authorList>
            <person name="Yang F."/>
            <person name="Wang H."/>
            <person name="Chen L.Q."/>
            <person name="Zhou N."/>
            <person name="Lu J.J."/>
            <person name="Pu X.X."/>
            <person name="Wan B."/>
            <person name="Wang L."/>
            <person name="Liu S.J."/>
        </authorList>
    </citation>
    <scope>NUCLEOTIDE SEQUENCE [LARGE SCALE GENOMIC DNA]</scope>
    <source>
        <strain evidence="1 2">MT-113</strain>
    </source>
</reference>
<accession>A0ABV4DTV0</accession>
<proteinExistence type="predicted"/>
<dbReference type="Proteomes" id="UP001565220">
    <property type="component" value="Unassembled WGS sequence"/>
</dbReference>
<keyword evidence="2" id="KW-1185">Reference proteome</keyword>
<sequence>MPQITLRVSKSTLKKLQKYADAKNLTVTDYLISQALPNYIDEILTVGKVLDKLPSKKSGNVFSIKDLFSASDWSNSTPGSHISTGRLFFQAYEKNQFNLKSRIEFLGKNSANLAIYKKLTDN</sequence>
<dbReference type="InterPro" id="IPR010813">
    <property type="entry name" value="DUF1413"/>
</dbReference>
<evidence type="ECO:0000313" key="1">
    <source>
        <dbReference type="EMBL" id="MEY8762488.1"/>
    </source>
</evidence>
<dbReference type="RefSeq" id="WP_369868421.1">
    <property type="nucleotide sequence ID" value="NZ_JBGFFE010000002.1"/>
</dbReference>
<protein>
    <submittedName>
        <fullName evidence="1">DUF1413 domain-containing protein</fullName>
    </submittedName>
</protein>
<dbReference type="EMBL" id="JBGFFE010000002">
    <property type="protein sequence ID" value="MEY8762488.1"/>
    <property type="molecule type" value="Genomic_DNA"/>
</dbReference>
<evidence type="ECO:0000313" key="2">
    <source>
        <dbReference type="Proteomes" id="UP001565220"/>
    </source>
</evidence>
<organism evidence="1 2">
    <name type="scientific">Clostridium lapidicellarium</name>
    <dbReference type="NCBI Taxonomy" id="3240931"/>
    <lineage>
        <taxon>Bacteria</taxon>
        <taxon>Bacillati</taxon>
        <taxon>Bacillota</taxon>
        <taxon>Clostridia</taxon>
        <taxon>Eubacteriales</taxon>
        <taxon>Clostridiaceae</taxon>
        <taxon>Clostridium</taxon>
    </lineage>
</organism>
<comment type="caution">
    <text evidence="1">The sequence shown here is derived from an EMBL/GenBank/DDBJ whole genome shotgun (WGS) entry which is preliminary data.</text>
</comment>
<name>A0ABV4DTV0_9CLOT</name>
<gene>
    <name evidence="1" type="ORF">AB8S09_02325</name>
</gene>
<dbReference type="Pfam" id="PF07205">
    <property type="entry name" value="DUF1413"/>
    <property type="match status" value="1"/>
</dbReference>